<keyword evidence="1" id="KW-1133">Transmembrane helix</keyword>
<dbReference type="EMBL" id="BSYO01000006">
    <property type="protein sequence ID" value="GMH06038.1"/>
    <property type="molecule type" value="Genomic_DNA"/>
</dbReference>
<keyword evidence="1" id="KW-0472">Membrane</keyword>
<keyword evidence="3" id="KW-1185">Reference proteome</keyword>
<comment type="caution">
    <text evidence="2">The sequence shown here is derived from an EMBL/GenBank/DDBJ whole genome shotgun (WGS) entry which is preliminary data.</text>
</comment>
<evidence type="ECO:0000313" key="3">
    <source>
        <dbReference type="Proteomes" id="UP001279734"/>
    </source>
</evidence>
<evidence type="ECO:0000256" key="1">
    <source>
        <dbReference type="SAM" id="Phobius"/>
    </source>
</evidence>
<proteinExistence type="predicted"/>
<protein>
    <submittedName>
        <fullName evidence="2">Uncharacterized protein</fullName>
    </submittedName>
</protein>
<dbReference type="AlphaFoldDB" id="A0AAD3S7U3"/>
<evidence type="ECO:0000313" key="2">
    <source>
        <dbReference type="EMBL" id="GMH06038.1"/>
    </source>
</evidence>
<sequence length="493" mass="52365">MGLPPGSSRPPPSLSGVALPPFGSMAPPFLLLQEVVVSSTHGPDASFLDSMKPLGCRHCHMAACDNLDSLGPVVLPDGTAHALDAAPTPSASAQISQPLTFGALKKPQIERANDLRPLISYSKVIASVASGVVQCEDVAIPGSVPTPLQVSPGGAPSMPPSSWVDKWRPMQVKGRSANQKSTRKSAHQDAILTISIPADSSAGDGAPSSLGVHEKEAAAANHDVPLKKALHADLAGEVLVNNVDINDSPNSFAAFQIPEDSAEMEVDATECKSSIGMGDDELKAHPSVKRSDLNLKAAVDCVYNNFDAEGYNSELEFSDSAALSSADSDAHCCPSGSLLINGTCSIAYVDMVRRGHKSHWYVLPMICCPLGCDVFGPWCVIWFTRDAVINPFLIGLEAALDVCRGLGSEVIAAGLLRQQDVCYLLTVIAEVGCFFLILILSWPRSFLPFFRDGPLPCAAGTKFEKLADTSNQNLLPVSRWRWSDRVDAYCQCA</sequence>
<name>A0AAD3S7U3_NEPGR</name>
<organism evidence="2 3">
    <name type="scientific">Nepenthes gracilis</name>
    <name type="common">Slender pitcher plant</name>
    <dbReference type="NCBI Taxonomy" id="150966"/>
    <lineage>
        <taxon>Eukaryota</taxon>
        <taxon>Viridiplantae</taxon>
        <taxon>Streptophyta</taxon>
        <taxon>Embryophyta</taxon>
        <taxon>Tracheophyta</taxon>
        <taxon>Spermatophyta</taxon>
        <taxon>Magnoliopsida</taxon>
        <taxon>eudicotyledons</taxon>
        <taxon>Gunneridae</taxon>
        <taxon>Pentapetalae</taxon>
        <taxon>Caryophyllales</taxon>
        <taxon>Nepenthaceae</taxon>
        <taxon>Nepenthes</taxon>
    </lineage>
</organism>
<gene>
    <name evidence="2" type="ORF">Nepgr_007878</name>
</gene>
<accession>A0AAD3S7U3</accession>
<reference evidence="2" key="1">
    <citation type="submission" date="2023-05" db="EMBL/GenBank/DDBJ databases">
        <title>Nepenthes gracilis genome sequencing.</title>
        <authorList>
            <person name="Fukushima K."/>
        </authorList>
    </citation>
    <scope>NUCLEOTIDE SEQUENCE</scope>
    <source>
        <strain evidence="2">SING2019-196</strain>
    </source>
</reference>
<feature type="transmembrane region" description="Helical" evidence="1">
    <location>
        <begin position="423"/>
        <end position="442"/>
    </location>
</feature>
<dbReference type="Proteomes" id="UP001279734">
    <property type="component" value="Unassembled WGS sequence"/>
</dbReference>
<keyword evidence="1" id="KW-0812">Transmembrane</keyword>